<reference evidence="2 3" key="1">
    <citation type="submission" date="2016-11" db="EMBL/GenBank/DDBJ databases">
        <authorList>
            <consortium name="Pathogen Informatics"/>
        </authorList>
    </citation>
    <scope>NUCLEOTIDE SEQUENCE [LARGE SCALE GENOMIC DNA]</scope>
    <source>
        <strain evidence="2 3">104</strain>
    </source>
</reference>
<evidence type="ECO:0000256" key="1">
    <source>
        <dbReference type="SAM" id="Phobius"/>
    </source>
</evidence>
<dbReference type="EMBL" id="FSHM01000004">
    <property type="protein sequence ID" value="SIB09214.1"/>
    <property type="molecule type" value="Genomic_DNA"/>
</dbReference>
<proteinExistence type="predicted"/>
<dbReference type="AlphaFoldDB" id="A0AB38CZJ7"/>
<keyword evidence="1" id="KW-0812">Transmembrane</keyword>
<feature type="transmembrane region" description="Helical" evidence="1">
    <location>
        <begin position="6"/>
        <end position="27"/>
    </location>
</feature>
<protein>
    <submittedName>
        <fullName evidence="2">Uncharacterized protein</fullName>
    </submittedName>
</protein>
<name>A0AB38CZJ7_9MYCO</name>
<comment type="caution">
    <text evidence="2">The sequence shown here is derived from an EMBL/GenBank/DDBJ whole genome shotgun (WGS) entry which is preliminary data.</text>
</comment>
<sequence length="50" mass="5415">MTTWPVKVGALCLAVAGATGVLTFVVVTRFAPGERPRDPRITEARGRFGW</sequence>
<keyword evidence="1" id="KW-0472">Membrane</keyword>
<dbReference type="Proteomes" id="UP000185210">
    <property type="component" value="Unassembled WGS sequence"/>
</dbReference>
<dbReference type="RefSeq" id="WP_017207584.1">
    <property type="nucleotide sequence ID" value="NZ_FSFU01000010.1"/>
</dbReference>
<accession>A0AB38CZJ7</accession>
<organism evidence="2 3">
    <name type="scientific">Mycobacteroides abscessus subsp. abscessus</name>
    <dbReference type="NCBI Taxonomy" id="1185650"/>
    <lineage>
        <taxon>Bacteria</taxon>
        <taxon>Bacillati</taxon>
        <taxon>Actinomycetota</taxon>
        <taxon>Actinomycetes</taxon>
        <taxon>Mycobacteriales</taxon>
        <taxon>Mycobacteriaceae</taxon>
        <taxon>Mycobacteroides</taxon>
        <taxon>Mycobacteroides abscessus</taxon>
    </lineage>
</organism>
<evidence type="ECO:0000313" key="3">
    <source>
        <dbReference type="Proteomes" id="UP000185210"/>
    </source>
</evidence>
<gene>
    <name evidence="2" type="ORF">SAMEA2070301_02824</name>
</gene>
<keyword evidence="1" id="KW-1133">Transmembrane helix</keyword>
<evidence type="ECO:0000313" key="2">
    <source>
        <dbReference type="EMBL" id="SIB09214.1"/>
    </source>
</evidence>